<proteinExistence type="predicted"/>
<organism evidence="1 2">
    <name type="scientific">[Clostridium] methylpentosum DSM 5476</name>
    <dbReference type="NCBI Taxonomy" id="537013"/>
    <lineage>
        <taxon>Bacteria</taxon>
        <taxon>Bacillati</taxon>
        <taxon>Bacillota</taxon>
        <taxon>Clostridia</taxon>
        <taxon>Eubacteriales</taxon>
        <taxon>Oscillospiraceae</taxon>
        <taxon>Oscillospiraceae incertae sedis</taxon>
    </lineage>
</organism>
<evidence type="ECO:0000313" key="2">
    <source>
        <dbReference type="Proteomes" id="UP000003340"/>
    </source>
</evidence>
<keyword evidence="2" id="KW-1185">Reference proteome</keyword>
<dbReference type="AlphaFoldDB" id="C0EHD4"/>
<dbReference type="STRING" id="537013.CLOSTMETH_03334"/>
<reference evidence="1 2" key="1">
    <citation type="submission" date="2009-01" db="EMBL/GenBank/DDBJ databases">
        <authorList>
            <person name="Fulton L."/>
            <person name="Clifton S."/>
            <person name="Fulton B."/>
            <person name="Xu J."/>
            <person name="Minx P."/>
            <person name="Pepin K.H."/>
            <person name="Johnson M."/>
            <person name="Bhonagiri V."/>
            <person name="Nash W.E."/>
            <person name="Mardis E.R."/>
            <person name="Wilson R.K."/>
        </authorList>
    </citation>
    <scope>NUCLEOTIDE SEQUENCE [LARGE SCALE GENOMIC DNA]</scope>
    <source>
        <strain evidence="1 2">DSM 5476</strain>
    </source>
</reference>
<comment type="caution">
    <text evidence="1">The sequence shown here is derived from an EMBL/GenBank/DDBJ whole genome shotgun (WGS) entry which is preliminary data.</text>
</comment>
<dbReference type="HOGENOM" id="CLU_3151329_0_0_9"/>
<dbReference type="Proteomes" id="UP000003340">
    <property type="component" value="Unassembled WGS sequence"/>
</dbReference>
<sequence>MQLFSIYYRSYAILSKYNDATAKSCYNRIKHKLIESSLQESHDNNSTI</sequence>
<name>C0EHD4_9FIRM</name>
<reference evidence="1 2" key="2">
    <citation type="submission" date="2009-02" db="EMBL/GenBank/DDBJ databases">
        <title>Draft genome sequence of Clostridium methylpentosum (DSM 5476).</title>
        <authorList>
            <person name="Sudarsanam P."/>
            <person name="Ley R."/>
            <person name="Guruge J."/>
            <person name="Turnbaugh P.J."/>
            <person name="Mahowald M."/>
            <person name="Liep D."/>
            <person name="Gordon J."/>
        </authorList>
    </citation>
    <scope>NUCLEOTIDE SEQUENCE [LARGE SCALE GENOMIC DNA]</scope>
    <source>
        <strain evidence="1 2">DSM 5476</strain>
    </source>
</reference>
<gene>
    <name evidence="1" type="ORF">CLOSTMETH_03334</name>
</gene>
<evidence type="ECO:0000313" key="1">
    <source>
        <dbReference type="EMBL" id="EEG29221.1"/>
    </source>
</evidence>
<protein>
    <submittedName>
        <fullName evidence="1">Uncharacterized protein</fullName>
    </submittedName>
</protein>
<accession>C0EHD4</accession>
<dbReference type="EMBL" id="ACEC01000115">
    <property type="protein sequence ID" value="EEG29221.1"/>
    <property type="molecule type" value="Genomic_DNA"/>
</dbReference>